<dbReference type="KEGG" id="ftj:FTUN_6129"/>
<accession>A0A6M5YWQ8</accession>
<dbReference type="PANTHER" id="PTHR30195">
    <property type="entry name" value="TYPE I SITE-SPECIFIC DEOXYRIBONUCLEASE PROTEIN SUBUNIT M AND R"/>
    <property type="match status" value="1"/>
</dbReference>
<dbReference type="GO" id="GO:0009035">
    <property type="term" value="F:type I site-specific deoxyribonuclease activity"/>
    <property type="evidence" value="ECO:0007669"/>
    <property type="project" value="UniProtKB-EC"/>
</dbReference>
<keyword evidence="5" id="KW-1185">Reference proteome</keyword>
<name>A0A6M5YWQ8_9BACT</name>
<feature type="domain" description="YgjP-like metallopeptidase" evidence="2">
    <location>
        <begin position="258"/>
        <end position="442"/>
    </location>
</feature>
<dbReference type="AlphaFoldDB" id="A0A6M5YWQ8"/>
<sequence length="452" mass="52213">MDRVVADIVFDFSVKPRLSNERGNAILVASSIYEACKYFGLFQKTPFRGKCAIVTSYNPQTQDVTKEEVGANTESDKQLIYNTYTELLKDVAAEPGLTKTETYEERAKTLFAKEPANMKLLVVVDKLLTGFDAPPCTYLYIDKSMQDHGLFQAICRTNRLDGEDKDFGYVVDYKDLFKKVEKAIAVYTSELDPGAGDSSPEILLQDRLTKGKERLDTAIDALALLCEPVESPKGELEHIHYFCGNTEKPTDLKDREPQRAQLFAISKLDWIRAQQRKIRAQEREPEREYLERESHYVWGKRYLFSVIECDEPPTVELKHNKLLLSVRPGTMKEKRAAVIEAWYRDQVRQAAPALIAKWEPPMGVEVARLFVQRMKTRWGSCTPATRSIRLNTDLAKKPRECLEYIVVHEMCHLLEPTHNARFVALMDRFVPRWQFYRNALNRLPVSHEDWEY</sequence>
<gene>
    <name evidence="4" type="ORF">FTUN_6129</name>
</gene>
<dbReference type="Proteomes" id="UP000503447">
    <property type="component" value="Chromosome"/>
</dbReference>
<dbReference type="PANTHER" id="PTHR30195:SF15">
    <property type="entry name" value="TYPE I RESTRICTION ENZYME HINDI ENDONUCLEASE SUBUNIT"/>
    <property type="match status" value="1"/>
</dbReference>
<evidence type="ECO:0000313" key="5">
    <source>
        <dbReference type="Proteomes" id="UP000503447"/>
    </source>
</evidence>
<keyword evidence="1" id="KW-0680">Restriction system</keyword>
<dbReference type="InterPro" id="IPR055180">
    <property type="entry name" value="HsdR_RecA-like_helicase_dom_2"/>
</dbReference>
<dbReference type="Gene3D" id="3.30.2010.10">
    <property type="entry name" value="Metalloproteases ('zincins'), catalytic domain"/>
    <property type="match status" value="1"/>
</dbReference>
<dbReference type="Pfam" id="PF01863">
    <property type="entry name" value="YgjP-like"/>
    <property type="match status" value="1"/>
</dbReference>
<dbReference type="EMBL" id="CP053452">
    <property type="protein sequence ID" value="QJW98537.1"/>
    <property type="molecule type" value="Genomic_DNA"/>
</dbReference>
<dbReference type="InterPro" id="IPR002725">
    <property type="entry name" value="YgjP-like_metallopeptidase"/>
</dbReference>
<dbReference type="InterPro" id="IPR051268">
    <property type="entry name" value="Type-I_R_enzyme_R_subunit"/>
</dbReference>
<dbReference type="GO" id="GO:0009307">
    <property type="term" value="P:DNA restriction-modification system"/>
    <property type="evidence" value="ECO:0007669"/>
    <property type="project" value="UniProtKB-KW"/>
</dbReference>
<dbReference type="Pfam" id="PF22679">
    <property type="entry name" value="T1R_D3-like"/>
    <property type="match status" value="1"/>
</dbReference>
<evidence type="ECO:0000313" key="4">
    <source>
        <dbReference type="EMBL" id="QJW98537.1"/>
    </source>
</evidence>
<protein>
    <submittedName>
        <fullName evidence="4">Type I restriction-modification system, restriction subunit R</fullName>
        <ecNumber evidence="4">3.1.21.3</ecNumber>
    </submittedName>
</protein>
<dbReference type="CDD" id="cd07344">
    <property type="entry name" value="M48_yhfN_like"/>
    <property type="match status" value="1"/>
</dbReference>
<dbReference type="EC" id="3.1.21.3" evidence="4"/>
<proteinExistence type="predicted"/>
<feature type="domain" description="Restriction endonuclease type I HsdR second RecA-like helicase" evidence="3">
    <location>
        <begin position="22"/>
        <end position="175"/>
    </location>
</feature>
<organism evidence="4 5">
    <name type="scientific">Frigoriglobus tundricola</name>
    <dbReference type="NCBI Taxonomy" id="2774151"/>
    <lineage>
        <taxon>Bacteria</taxon>
        <taxon>Pseudomonadati</taxon>
        <taxon>Planctomycetota</taxon>
        <taxon>Planctomycetia</taxon>
        <taxon>Gemmatales</taxon>
        <taxon>Gemmataceae</taxon>
        <taxon>Frigoriglobus</taxon>
    </lineage>
</organism>
<evidence type="ECO:0000259" key="2">
    <source>
        <dbReference type="Pfam" id="PF01863"/>
    </source>
</evidence>
<keyword evidence="4" id="KW-0378">Hydrolase</keyword>
<evidence type="ECO:0000256" key="1">
    <source>
        <dbReference type="ARBA" id="ARBA00022747"/>
    </source>
</evidence>
<reference evidence="5" key="1">
    <citation type="submission" date="2020-05" db="EMBL/GenBank/DDBJ databases">
        <title>Frigoriglobus tundricola gen. nov., sp. nov., a psychrotolerant cellulolytic planctomycete of the family Gemmataceae with two divergent copies of 16S rRNA gene.</title>
        <authorList>
            <person name="Kulichevskaya I.S."/>
            <person name="Ivanova A.A."/>
            <person name="Naumoff D.G."/>
            <person name="Beletsky A.V."/>
            <person name="Rijpstra W.I.C."/>
            <person name="Sinninghe Damste J.S."/>
            <person name="Mardanov A.V."/>
            <person name="Ravin N.V."/>
            <person name="Dedysh S.N."/>
        </authorList>
    </citation>
    <scope>NUCLEOTIDE SEQUENCE [LARGE SCALE GENOMIC DNA]</scope>
    <source>
        <strain evidence="5">PL17</strain>
    </source>
</reference>
<evidence type="ECO:0000259" key="3">
    <source>
        <dbReference type="Pfam" id="PF22679"/>
    </source>
</evidence>
<dbReference type="Gene3D" id="3.40.50.300">
    <property type="entry name" value="P-loop containing nucleotide triphosphate hydrolases"/>
    <property type="match status" value="1"/>
</dbReference>
<dbReference type="CDD" id="cd18800">
    <property type="entry name" value="SF2_C_EcoR124I-like"/>
    <property type="match status" value="1"/>
</dbReference>
<dbReference type="InterPro" id="IPR027417">
    <property type="entry name" value="P-loop_NTPase"/>
</dbReference>